<proteinExistence type="inferred from homology"/>
<evidence type="ECO:0000256" key="3">
    <source>
        <dbReference type="ARBA" id="ARBA00012662"/>
    </source>
</evidence>
<dbReference type="EC" id="3.2.1.51" evidence="3"/>
<dbReference type="PANTHER" id="PTHR10030:SF37">
    <property type="entry name" value="ALPHA-L-FUCOSIDASE-RELATED"/>
    <property type="match status" value="1"/>
</dbReference>
<comment type="function">
    <text evidence="1">Alpha-L-fucosidase is responsible for hydrolyzing the alpha-1,6-linked fucose joined to the reducing-end N-acetylglucosamine of the carbohydrate moieties of glycoproteins.</text>
</comment>
<organism evidence="8 9">
    <name type="scientific">Lederbergia ruris</name>
    <dbReference type="NCBI Taxonomy" id="217495"/>
    <lineage>
        <taxon>Bacteria</taxon>
        <taxon>Bacillati</taxon>
        <taxon>Bacillota</taxon>
        <taxon>Bacilli</taxon>
        <taxon>Bacillales</taxon>
        <taxon>Bacillaceae</taxon>
        <taxon>Lederbergia</taxon>
    </lineage>
</organism>
<feature type="domain" description="Glycoside hydrolase family 29 N-terminal" evidence="7">
    <location>
        <begin position="37"/>
        <end position="365"/>
    </location>
</feature>
<evidence type="ECO:0000256" key="6">
    <source>
        <dbReference type="ARBA" id="ARBA00023295"/>
    </source>
</evidence>
<dbReference type="Pfam" id="PF01120">
    <property type="entry name" value="Alpha_L_fucos"/>
    <property type="match status" value="1"/>
</dbReference>
<comment type="caution">
    <text evidence="8">The sequence shown here is derived from an EMBL/GenBank/DDBJ whole genome shotgun (WGS) entry which is preliminary data.</text>
</comment>
<keyword evidence="9" id="KW-1185">Reference proteome</keyword>
<gene>
    <name evidence="8" type="ORF">J8TS2_11510</name>
</gene>
<evidence type="ECO:0000259" key="7">
    <source>
        <dbReference type="Pfam" id="PF01120"/>
    </source>
</evidence>
<name>A0ABQ4KFT5_9BACI</name>
<evidence type="ECO:0000313" key="8">
    <source>
        <dbReference type="EMBL" id="GIN56832.1"/>
    </source>
</evidence>
<dbReference type="InterPro" id="IPR000933">
    <property type="entry name" value="Glyco_hydro_29"/>
</dbReference>
<reference evidence="8 9" key="1">
    <citation type="submission" date="2021-03" db="EMBL/GenBank/DDBJ databases">
        <title>Antimicrobial resistance genes in bacteria isolated from Japanese honey, and their potential for conferring macrolide and lincosamide resistance in the American foulbrood pathogen Paenibacillus larvae.</title>
        <authorList>
            <person name="Okamoto M."/>
            <person name="Kumagai M."/>
            <person name="Kanamori H."/>
            <person name="Takamatsu D."/>
        </authorList>
    </citation>
    <scope>NUCLEOTIDE SEQUENCE [LARGE SCALE GENOMIC DNA]</scope>
    <source>
        <strain evidence="8 9">J8TS2</strain>
    </source>
</reference>
<keyword evidence="5" id="KW-0378">Hydrolase</keyword>
<dbReference type="PANTHER" id="PTHR10030">
    <property type="entry name" value="ALPHA-L-FUCOSIDASE"/>
    <property type="match status" value="1"/>
</dbReference>
<dbReference type="InterPro" id="IPR017853">
    <property type="entry name" value="GH"/>
</dbReference>
<keyword evidence="6" id="KW-0326">Glycosidase</keyword>
<dbReference type="InterPro" id="IPR013780">
    <property type="entry name" value="Glyco_hydro_b"/>
</dbReference>
<evidence type="ECO:0000256" key="1">
    <source>
        <dbReference type="ARBA" id="ARBA00004071"/>
    </source>
</evidence>
<dbReference type="Gene3D" id="3.20.20.80">
    <property type="entry name" value="Glycosidases"/>
    <property type="match status" value="1"/>
</dbReference>
<protein>
    <recommendedName>
        <fullName evidence="3">alpha-L-fucosidase</fullName>
        <ecNumber evidence="3">3.2.1.51</ecNumber>
    </recommendedName>
</protein>
<dbReference type="Gene3D" id="2.60.40.1180">
    <property type="entry name" value="Golgi alpha-mannosidase II"/>
    <property type="match status" value="1"/>
</dbReference>
<evidence type="ECO:0000256" key="5">
    <source>
        <dbReference type="ARBA" id="ARBA00022801"/>
    </source>
</evidence>
<keyword evidence="4" id="KW-0732">Signal</keyword>
<comment type="similarity">
    <text evidence="2">Belongs to the glycosyl hydrolase 29 family.</text>
</comment>
<dbReference type="PIRSF" id="PIRSF001092">
    <property type="entry name" value="Alpha-L-fucosidase"/>
    <property type="match status" value="1"/>
</dbReference>
<dbReference type="SUPFAM" id="SSF51445">
    <property type="entry name" value="(Trans)glycosidases"/>
    <property type="match status" value="1"/>
</dbReference>
<evidence type="ECO:0000313" key="9">
    <source>
        <dbReference type="Proteomes" id="UP000679950"/>
    </source>
</evidence>
<dbReference type="InterPro" id="IPR016286">
    <property type="entry name" value="FUC_metazoa-typ"/>
</dbReference>
<dbReference type="RefSeq" id="WP_212965763.1">
    <property type="nucleotide sequence ID" value="NZ_BORB01000007.1"/>
</dbReference>
<dbReference type="InterPro" id="IPR057739">
    <property type="entry name" value="Glyco_hydro_29_N"/>
</dbReference>
<sequence>MVKIIHKEVDMIEQGVHKDSTAKHWVKPKDPLLLERLEWFMDQKLALMIHWGPNAQLGVGMSWPLSDDDKEWSREAVDWTDNDEEFKQQYVDLNKTFNPIRFQPDVWADLALEGGFKYLIFTTKHHDGFCLWDTKTTDYRITAKDCPFHTHKYADITKNVFNAFREKGLGIAAYFSKPDWHSPYYWAPGMERGSFTDRNPSYDPDEFPWLWEKFTEFTHEQMLDLVSNYGPIDILWLDGGQVNGGKQNIKLDQVVKKAREIEPGLIVADRTIGGEYENYLTPEQTIPEHALDVPWESCITIGKSFCYRYEDHYKSLQEIIHILIEVVAKGGNLALNVSPQPDGRLPLKAIERMKALGKWLDRYGEAIYKTRICAPYFTGKFAFTKKEGAVYCFRLYQADEQREKYMIIPFKEKVQKIEIVGGEENISFDASNEGLTVEIPYNKQNDDETPIVDVFKLT</sequence>
<dbReference type="EMBL" id="BORB01000007">
    <property type="protein sequence ID" value="GIN56832.1"/>
    <property type="molecule type" value="Genomic_DNA"/>
</dbReference>
<dbReference type="Proteomes" id="UP000679950">
    <property type="component" value="Unassembled WGS sequence"/>
</dbReference>
<dbReference type="PRINTS" id="PR00741">
    <property type="entry name" value="GLHYDRLASE29"/>
</dbReference>
<accession>A0ABQ4KFT5</accession>
<dbReference type="SMART" id="SM00812">
    <property type="entry name" value="Alpha_L_fucos"/>
    <property type="match status" value="1"/>
</dbReference>
<evidence type="ECO:0000256" key="4">
    <source>
        <dbReference type="ARBA" id="ARBA00022729"/>
    </source>
</evidence>
<evidence type="ECO:0000256" key="2">
    <source>
        <dbReference type="ARBA" id="ARBA00007951"/>
    </source>
</evidence>